<reference evidence="10" key="1">
    <citation type="submission" date="2002-12" db="EMBL/GenBank/DDBJ databases">
        <title>Functional gap junction homologs are encoded by an immunosuppressive virus family.</title>
        <authorList>
            <person name="Turnbull M.W."/>
            <person name="Volkoff A.-N."/>
            <person name="Holcroft C."/>
            <person name="Phelan P."/>
            <person name="Webb B.A."/>
        </authorList>
    </citation>
    <scope>NUCLEOTIDE SEQUENCE</scope>
</reference>
<dbReference type="PANTHER" id="PTHR11893:SF41">
    <property type="entry name" value="INNEXIN INX2"/>
    <property type="match status" value="1"/>
</dbReference>
<keyword evidence="6" id="KW-0406">Ion transport</keyword>
<keyword evidence="3" id="KW-1003">Cell membrane</keyword>
<feature type="transmembrane region" description="Helical" evidence="9">
    <location>
        <begin position="26"/>
        <end position="47"/>
    </location>
</feature>
<keyword evidence="8" id="KW-0407">Ion channel</keyword>
<dbReference type="PROSITE" id="PS51013">
    <property type="entry name" value="PANNEXIN"/>
    <property type="match status" value="1"/>
</dbReference>
<organism evidence="10">
    <name type="scientific">Campoletis sonorensis ichnovirus</name>
    <name type="common">CsIV</name>
    <dbReference type="NCBI Taxonomy" id="10484"/>
    <lineage>
        <taxon>Viruses</taxon>
        <taxon>Viruses incertae sedis</taxon>
        <taxon>Polydnaviriformidae</taxon>
        <taxon>Ichnoviriform</taxon>
    </lineage>
</organism>
<protein>
    <submittedName>
        <fullName evidence="10">Innexin Vnx-g1</fullName>
    </submittedName>
</protein>
<evidence type="ECO:0000256" key="9">
    <source>
        <dbReference type="SAM" id="Phobius"/>
    </source>
</evidence>
<evidence type="ECO:0000256" key="4">
    <source>
        <dbReference type="ARBA" id="ARBA00022692"/>
    </source>
</evidence>
<sequence>MLHALRSLVGLLKVQLIAIDNHFFRLHYRVTVVILLAFSTLVTSGQFSGDHMDCHFPDFPYKSLNTYCYVHSTFLVEKSINLPTGRRIPYPGVSGHTEEDQLKFYDYYQWIFLVLIVQAVLFYMPHYIWKAWEGGRMKMLASELASPVLSRSRMEHNIEPLADYFCATLHSHNSYAYKYFTCELLNLVNVVGQICFMNAFLGEDFALYGIYVIMYNQRLTESVKNPMERLFPKMTKCVYHKYGPSGSIENRDGICVLPQNFVNGKMYVFLWFWFHILAFISLLVVLFRIITLISSSCRFYGFQSSSWMSCAKNNAVVFQRLKIGDWFLLHRLQQNINSLAYKELISHLAQRFDSGVSDA</sequence>
<dbReference type="InterPro" id="IPR000990">
    <property type="entry name" value="Innexin"/>
</dbReference>
<dbReference type="EMBL" id="AY197486">
    <property type="protein sequence ID" value="AAO45829.1"/>
    <property type="molecule type" value="Genomic_DNA"/>
</dbReference>
<evidence type="ECO:0000256" key="7">
    <source>
        <dbReference type="ARBA" id="ARBA00023136"/>
    </source>
</evidence>
<evidence type="ECO:0000256" key="8">
    <source>
        <dbReference type="ARBA" id="ARBA00023303"/>
    </source>
</evidence>
<keyword evidence="7 9" id="KW-0472">Membrane</keyword>
<comment type="subcellular location">
    <subcellularLocation>
        <location evidence="1">Cell membrane</location>
        <topology evidence="1">Multi-pass membrane protein</topology>
    </subcellularLocation>
</comment>
<evidence type="ECO:0000313" key="10">
    <source>
        <dbReference type="EMBL" id="AAO45829.1"/>
    </source>
</evidence>
<dbReference type="GO" id="GO:0005886">
    <property type="term" value="C:plasma membrane"/>
    <property type="evidence" value="ECO:0007669"/>
    <property type="project" value="UniProtKB-SubCell"/>
</dbReference>
<keyword evidence="4 9" id="KW-0812">Transmembrane</keyword>
<dbReference type="GO" id="GO:0005243">
    <property type="term" value="F:gap junction channel activity"/>
    <property type="evidence" value="ECO:0007669"/>
    <property type="project" value="TreeGrafter"/>
</dbReference>
<organismHost>
    <name type="scientific">Campoletis sonorensis</name>
    <dbReference type="NCBI Taxonomy" id="7416"/>
</organismHost>
<dbReference type="Pfam" id="PF00876">
    <property type="entry name" value="Innexin"/>
    <property type="match status" value="1"/>
</dbReference>
<keyword evidence="2" id="KW-0813">Transport</keyword>
<accession>Q80KH2</accession>
<feature type="transmembrane region" description="Helical" evidence="9">
    <location>
        <begin position="268"/>
        <end position="290"/>
    </location>
</feature>
<name>Q80KH2_CSIV</name>
<feature type="transmembrane region" description="Helical" evidence="9">
    <location>
        <begin position="107"/>
        <end position="129"/>
    </location>
</feature>
<evidence type="ECO:0000256" key="3">
    <source>
        <dbReference type="ARBA" id="ARBA00022475"/>
    </source>
</evidence>
<proteinExistence type="predicted"/>
<evidence type="ECO:0000256" key="5">
    <source>
        <dbReference type="ARBA" id="ARBA00022989"/>
    </source>
</evidence>
<dbReference type="GO" id="GO:0034220">
    <property type="term" value="P:monoatomic ion transmembrane transport"/>
    <property type="evidence" value="ECO:0007669"/>
    <property type="project" value="UniProtKB-KW"/>
</dbReference>
<dbReference type="PRINTS" id="PR01262">
    <property type="entry name" value="INNEXIN"/>
</dbReference>
<evidence type="ECO:0000256" key="1">
    <source>
        <dbReference type="ARBA" id="ARBA00004651"/>
    </source>
</evidence>
<keyword evidence="5 9" id="KW-1133">Transmembrane helix</keyword>
<evidence type="ECO:0000256" key="6">
    <source>
        <dbReference type="ARBA" id="ARBA00023065"/>
    </source>
</evidence>
<dbReference type="GO" id="GO:0007602">
    <property type="term" value="P:phototransduction"/>
    <property type="evidence" value="ECO:0007669"/>
    <property type="project" value="TreeGrafter"/>
</dbReference>
<dbReference type="PANTHER" id="PTHR11893">
    <property type="entry name" value="INNEXIN"/>
    <property type="match status" value="1"/>
</dbReference>
<evidence type="ECO:0000256" key="2">
    <source>
        <dbReference type="ARBA" id="ARBA00022448"/>
    </source>
</evidence>